<dbReference type="SUPFAM" id="SSF50475">
    <property type="entry name" value="FMN-binding split barrel"/>
    <property type="match status" value="1"/>
</dbReference>
<dbReference type="GO" id="GO:0070967">
    <property type="term" value="F:coenzyme F420 binding"/>
    <property type="evidence" value="ECO:0007669"/>
    <property type="project" value="TreeGrafter"/>
</dbReference>
<evidence type="ECO:0000313" key="3">
    <source>
        <dbReference type="EMBL" id="SDD11893.1"/>
    </source>
</evidence>
<dbReference type="InterPro" id="IPR019920">
    <property type="entry name" value="F420-binding_dom_put"/>
</dbReference>
<gene>
    <name evidence="3" type="ORF">SAMN05421872_10621</name>
</gene>
<protein>
    <submittedName>
        <fullName evidence="3">PPOX class probable F420-dependent enzyme</fullName>
    </submittedName>
</protein>
<dbReference type="InterPro" id="IPR012349">
    <property type="entry name" value="Split_barrel_FMN-bd"/>
</dbReference>
<sequence length="135" mass="15618">MPELPFPDDVRALLTKPNPAVVTTLRTDGQPVSVATWYLLEDDDRVLLNMDHSRVRVQHLRRDPRLTLTALDESSWYTHVSLIGRVVEWAEDEDLSQIDRLSIHYGGQPYPTRDSPRVSAWFEIERWHGWGAAKD</sequence>
<keyword evidence="1" id="KW-0560">Oxidoreductase</keyword>
<reference evidence="3 4" key="1">
    <citation type="submission" date="2016-10" db="EMBL/GenBank/DDBJ databases">
        <authorList>
            <person name="de Groot N.N."/>
        </authorList>
    </citation>
    <scope>NUCLEOTIDE SEQUENCE [LARGE SCALE GENOMIC DNA]</scope>
    <source>
        <strain evidence="3 4">CGMCC 4.6858</strain>
    </source>
</reference>
<evidence type="ECO:0000259" key="2">
    <source>
        <dbReference type="Pfam" id="PF01243"/>
    </source>
</evidence>
<feature type="domain" description="Pyridoxamine 5'-phosphate oxidase N-terminal" evidence="2">
    <location>
        <begin position="7"/>
        <end position="130"/>
    </location>
</feature>
<dbReference type="Gene3D" id="2.30.110.10">
    <property type="entry name" value="Electron Transport, Fmn-binding Protein, Chain A"/>
    <property type="match status" value="1"/>
</dbReference>
<dbReference type="PANTHER" id="PTHR35176:SF6">
    <property type="entry name" value="HEME OXYGENASE HI_0854-RELATED"/>
    <property type="match status" value="1"/>
</dbReference>
<dbReference type="InterPro" id="IPR011576">
    <property type="entry name" value="Pyridox_Oxase_N"/>
</dbReference>
<dbReference type="GO" id="GO:0016627">
    <property type="term" value="F:oxidoreductase activity, acting on the CH-CH group of donors"/>
    <property type="evidence" value="ECO:0007669"/>
    <property type="project" value="TreeGrafter"/>
</dbReference>
<dbReference type="RefSeq" id="WP_090855745.1">
    <property type="nucleotide sequence ID" value="NZ_FMZM01000006.1"/>
</dbReference>
<dbReference type="Proteomes" id="UP000199034">
    <property type="component" value="Unassembled WGS sequence"/>
</dbReference>
<dbReference type="Pfam" id="PF01243">
    <property type="entry name" value="PNPOx_N"/>
    <property type="match status" value="1"/>
</dbReference>
<dbReference type="EMBL" id="FMZM01000006">
    <property type="protein sequence ID" value="SDD11893.1"/>
    <property type="molecule type" value="Genomic_DNA"/>
</dbReference>
<evidence type="ECO:0000256" key="1">
    <source>
        <dbReference type="ARBA" id="ARBA00023002"/>
    </source>
</evidence>
<dbReference type="NCBIfam" id="TIGR03618">
    <property type="entry name" value="Rv1155_F420"/>
    <property type="match status" value="1"/>
</dbReference>
<name>A0A1G6S5C9_9ACTN</name>
<keyword evidence="4" id="KW-1185">Reference proteome</keyword>
<evidence type="ECO:0000313" key="4">
    <source>
        <dbReference type="Proteomes" id="UP000199034"/>
    </source>
</evidence>
<organism evidence="3 4">
    <name type="scientific">Nocardioides lianchengensis</name>
    <dbReference type="NCBI Taxonomy" id="1045774"/>
    <lineage>
        <taxon>Bacteria</taxon>
        <taxon>Bacillati</taxon>
        <taxon>Actinomycetota</taxon>
        <taxon>Actinomycetes</taxon>
        <taxon>Propionibacteriales</taxon>
        <taxon>Nocardioidaceae</taxon>
        <taxon>Nocardioides</taxon>
    </lineage>
</organism>
<dbReference type="InterPro" id="IPR052019">
    <property type="entry name" value="F420H2_bilvrd_red/Heme_oxyg"/>
</dbReference>
<dbReference type="PANTHER" id="PTHR35176">
    <property type="entry name" value="HEME OXYGENASE HI_0854-RELATED"/>
    <property type="match status" value="1"/>
</dbReference>
<dbReference type="GO" id="GO:0005829">
    <property type="term" value="C:cytosol"/>
    <property type="evidence" value="ECO:0007669"/>
    <property type="project" value="TreeGrafter"/>
</dbReference>
<accession>A0A1G6S5C9</accession>
<dbReference type="STRING" id="1045774.SAMN05421872_10621"/>
<dbReference type="OrthoDB" id="162914at2"/>
<dbReference type="AlphaFoldDB" id="A0A1G6S5C9"/>
<proteinExistence type="predicted"/>